<keyword evidence="2" id="KW-1185">Reference proteome</keyword>
<sequence>MRDTHVLTPREAAEQTGLGLETVLQLAANHAGVSTVVAEAVRIDPWALESALSTEGFKKAA</sequence>
<dbReference type="EMBL" id="BMZS01000005">
    <property type="protein sequence ID" value="GHD50523.1"/>
    <property type="molecule type" value="Genomic_DNA"/>
</dbReference>
<reference evidence="1" key="2">
    <citation type="submission" date="2020-09" db="EMBL/GenBank/DDBJ databases">
        <authorList>
            <person name="Sun Q."/>
            <person name="Kim S."/>
        </authorList>
    </citation>
    <scope>NUCLEOTIDE SEQUENCE</scope>
    <source>
        <strain evidence="1">KCTC 42651</strain>
    </source>
</reference>
<organism evidence="1 2">
    <name type="scientific">Thalassobaculum fulvum</name>
    <dbReference type="NCBI Taxonomy" id="1633335"/>
    <lineage>
        <taxon>Bacteria</taxon>
        <taxon>Pseudomonadati</taxon>
        <taxon>Pseudomonadota</taxon>
        <taxon>Alphaproteobacteria</taxon>
        <taxon>Rhodospirillales</taxon>
        <taxon>Thalassobaculaceae</taxon>
        <taxon>Thalassobaculum</taxon>
    </lineage>
</organism>
<dbReference type="AlphaFoldDB" id="A0A918XT96"/>
<evidence type="ECO:0000313" key="2">
    <source>
        <dbReference type="Proteomes" id="UP000630353"/>
    </source>
</evidence>
<gene>
    <name evidence="1" type="ORF">GCM10017083_23850</name>
</gene>
<accession>A0A918XT96</accession>
<proteinExistence type="predicted"/>
<dbReference type="RefSeq" id="WP_189989737.1">
    <property type="nucleotide sequence ID" value="NZ_BMZS01000005.1"/>
</dbReference>
<protein>
    <submittedName>
        <fullName evidence="1">Uncharacterized protein</fullName>
    </submittedName>
</protein>
<dbReference type="Proteomes" id="UP000630353">
    <property type="component" value="Unassembled WGS sequence"/>
</dbReference>
<comment type="caution">
    <text evidence="1">The sequence shown here is derived from an EMBL/GenBank/DDBJ whole genome shotgun (WGS) entry which is preliminary data.</text>
</comment>
<evidence type="ECO:0000313" key="1">
    <source>
        <dbReference type="EMBL" id="GHD50523.1"/>
    </source>
</evidence>
<reference evidence="1" key="1">
    <citation type="journal article" date="2014" name="Int. J. Syst. Evol. Microbiol.">
        <title>Complete genome sequence of Corynebacterium casei LMG S-19264T (=DSM 44701T), isolated from a smear-ripened cheese.</title>
        <authorList>
            <consortium name="US DOE Joint Genome Institute (JGI-PGF)"/>
            <person name="Walter F."/>
            <person name="Albersmeier A."/>
            <person name="Kalinowski J."/>
            <person name="Ruckert C."/>
        </authorList>
    </citation>
    <scope>NUCLEOTIDE SEQUENCE</scope>
    <source>
        <strain evidence="1">KCTC 42651</strain>
    </source>
</reference>
<name>A0A918XT96_9PROT</name>